<feature type="short sequence motif" description="Meso-diaminopimelate recognition motif" evidence="19">
    <location>
        <begin position="405"/>
        <end position="408"/>
    </location>
</feature>
<gene>
    <name evidence="19" type="primary">murE</name>
    <name evidence="24" type="ORF">SAMN04515677_102130</name>
</gene>
<dbReference type="PANTHER" id="PTHR23135:SF4">
    <property type="entry name" value="UDP-N-ACETYLMURAMOYL-L-ALANYL-D-GLUTAMATE--2,6-DIAMINOPIMELATE LIGASE MURE HOMOLOG, CHLOROPLASTIC"/>
    <property type="match status" value="1"/>
</dbReference>
<feature type="binding site" evidence="19">
    <location>
        <position position="30"/>
    </location>
    <ligand>
        <name>UDP-N-acetyl-alpha-D-muramoyl-L-alanyl-D-glutamate</name>
        <dbReference type="ChEBI" id="CHEBI:83900"/>
    </ligand>
</feature>
<sequence>MKLYKLIENLNIMSIDGNMDIDISDIHYDSRLVTQNSLFICIKGFNSDGHKYIKNAIEKGAKAFLIQDDIDIEAKGNFTFIKVTDTREGMATIACNFYKNPANTLEVIGVTGTNGKTSITTFLKQILSKRAQTGLIGTININDGKNEIISKNTTPESIDLQSYFNDMINNNCKYCAMEVSSHSLALNRVGSVNFSIGIFTNLTEDHLDFHKNLEDYRNAKEKLFHKTSIANIINIDDEGGKVIFDNIKKLSTPVYTYGINSDADFTASEIKLYPNGVSYKLKTPTYTDYIYVNIPGKFTVYNTLGVISACYILNIDIETIKDVLKNTPGVKGRFENIKNDEGLTVIVDYAHTPDALENVLNTSKEFVKGKIITVVGCGGDRDKTKRPIMGKIAQQKSDISIITSDNPRTESPSLIIKDMLKGIDMDNDNFMVIEDRKEAIYKAIELANVGDVVMIAGKGHENYQIVGTTKHHFDDKEIALEAIDVLKSSAYNI</sequence>
<protein>
    <recommendedName>
        <fullName evidence="15 19">UDP-N-acetylmuramoyl-L-alanyl-D-glutamate--2,6-diaminopimelate ligase</fullName>
        <ecNumber evidence="14 19">6.3.2.13</ecNumber>
    </recommendedName>
    <alternativeName>
        <fullName evidence="16 19">Meso-A2pm-adding enzyme</fullName>
    </alternativeName>
    <alternativeName>
        <fullName evidence="17 19">Meso-diaminopimelate-adding enzyme</fullName>
    </alternativeName>
    <alternativeName>
        <fullName evidence="18 19">UDP-MurNAc-L-Ala-D-Glu:meso-diaminopimelate ligase</fullName>
    </alternativeName>
    <alternativeName>
        <fullName evidence="19">UDP-MurNAc-tripeptide synthetase</fullName>
    </alternativeName>
    <alternativeName>
        <fullName evidence="19">UDP-N-acetylmuramyl-tripeptide synthetase</fullName>
    </alternativeName>
</protein>
<evidence type="ECO:0000256" key="14">
    <source>
        <dbReference type="ARBA" id="ARBA00066633"/>
    </source>
</evidence>
<reference evidence="24 25" key="1">
    <citation type="submission" date="2016-10" db="EMBL/GenBank/DDBJ databases">
        <authorList>
            <person name="de Groot N.N."/>
        </authorList>
    </citation>
    <scope>NUCLEOTIDE SEQUENCE [LARGE SCALE GENOMIC DNA]</scope>
    <source>
        <strain evidence="24 25">DSM 797</strain>
    </source>
</reference>
<comment type="PTM">
    <text evidence="19">Carboxylation is probably crucial for Mg(2+) binding and, consequently, for the gamma-phosphate positioning of ATP.</text>
</comment>
<feature type="binding site" evidence="19">
    <location>
        <begin position="405"/>
        <end position="408"/>
    </location>
    <ligand>
        <name>meso-2,6-diaminopimelate</name>
        <dbReference type="ChEBI" id="CHEBI:57791"/>
    </ligand>
</feature>
<feature type="modified residue" description="N6-carboxylysine" evidence="19">
    <location>
        <position position="220"/>
    </location>
</feature>
<dbReference type="PANTHER" id="PTHR23135">
    <property type="entry name" value="MUR LIGASE FAMILY MEMBER"/>
    <property type="match status" value="1"/>
</dbReference>
<feature type="domain" description="Mur ligase C-terminal" evidence="22">
    <location>
        <begin position="332"/>
        <end position="459"/>
    </location>
</feature>
<proteinExistence type="inferred from homology"/>
<evidence type="ECO:0000256" key="3">
    <source>
        <dbReference type="ARBA" id="ARBA00022490"/>
    </source>
</evidence>
<dbReference type="InterPro" id="IPR013221">
    <property type="entry name" value="Mur_ligase_cen"/>
</dbReference>
<evidence type="ECO:0000259" key="23">
    <source>
        <dbReference type="Pfam" id="PF08245"/>
    </source>
</evidence>
<comment type="subcellular location">
    <subcellularLocation>
        <location evidence="19 20">Cytoplasm</location>
    </subcellularLocation>
</comment>
<feature type="binding site" evidence="19">
    <location>
        <begin position="112"/>
        <end position="118"/>
    </location>
    <ligand>
        <name>ATP</name>
        <dbReference type="ChEBI" id="CHEBI:30616"/>
    </ligand>
</feature>
<evidence type="ECO:0000256" key="15">
    <source>
        <dbReference type="ARBA" id="ARBA00072883"/>
    </source>
</evidence>
<evidence type="ECO:0000256" key="10">
    <source>
        <dbReference type="ARBA" id="ARBA00023306"/>
    </source>
</evidence>
<comment type="pathway">
    <text evidence="1 19 20">Cell wall biogenesis; peptidoglycan biosynthesis.</text>
</comment>
<feature type="binding site" evidence="19">
    <location>
        <position position="152"/>
    </location>
    <ligand>
        <name>UDP-N-acetyl-alpha-D-muramoyl-L-alanyl-D-glutamate</name>
        <dbReference type="ChEBI" id="CHEBI:83900"/>
    </ligand>
</feature>
<comment type="similarity">
    <text evidence="2 19">Belongs to the MurCDEF family. MurE subfamily.</text>
</comment>
<evidence type="ECO:0000256" key="2">
    <source>
        <dbReference type="ARBA" id="ARBA00005898"/>
    </source>
</evidence>
<dbReference type="InterPro" id="IPR018109">
    <property type="entry name" value="Folylpolyglutamate_synth_CS"/>
</dbReference>
<dbReference type="InterPro" id="IPR035911">
    <property type="entry name" value="MurE/MurF_N"/>
</dbReference>
<keyword evidence="11 19" id="KW-0961">Cell wall biogenesis/degradation</keyword>
<keyword evidence="10 19" id="KW-0131">Cell cycle</keyword>
<keyword evidence="7 19" id="KW-0067">ATP-binding</keyword>
<evidence type="ECO:0000313" key="25">
    <source>
        <dbReference type="Proteomes" id="UP000199068"/>
    </source>
</evidence>
<dbReference type="NCBIfam" id="TIGR01085">
    <property type="entry name" value="murE"/>
    <property type="match status" value="1"/>
</dbReference>
<feature type="binding site" evidence="19">
    <location>
        <position position="381"/>
    </location>
    <ligand>
        <name>meso-2,6-diaminopimelate</name>
        <dbReference type="ChEBI" id="CHEBI:57791"/>
    </ligand>
</feature>
<dbReference type="GO" id="GO:0009252">
    <property type="term" value="P:peptidoglycan biosynthetic process"/>
    <property type="evidence" value="ECO:0007669"/>
    <property type="project" value="UniProtKB-UniRule"/>
</dbReference>
<feature type="domain" description="Mur ligase central" evidence="23">
    <location>
        <begin position="110"/>
        <end position="309"/>
    </location>
</feature>
<keyword evidence="19" id="KW-0460">Magnesium</keyword>
<dbReference type="Pfam" id="PF02875">
    <property type="entry name" value="Mur_ligase_C"/>
    <property type="match status" value="1"/>
</dbReference>
<evidence type="ECO:0000256" key="18">
    <source>
        <dbReference type="ARBA" id="ARBA00081560"/>
    </source>
</evidence>
<dbReference type="InterPro" id="IPR005761">
    <property type="entry name" value="UDP-N-AcMur-Glu-dNH2Pim_ligase"/>
</dbReference>
<evidence type="ECO:0000313" key="24">
    <source>
        <dbReference type="EMBL" id="SDL48603.1"/>
    </source>
</evidence>
<dbReference type="Pfam" id="PF08245">
    <property type="entry name" value="Mur_ligase_M"/>
    <property type="match status" value="1"/>
</dbReference>
<keyword evidence="6 19" id="KW-0547">Nucleotide-binding</keyword>
<dbReference type="FunFam" id="3.90.190.20:FF:000006">
    <property type="entry name" value="UDP-N-acetylmuramoyl-L-alanyl-D-glutamate--2,6-diaminopimelate ligase"/>
    <property type="match status" value="1"/>
</dbReference>
<dbReference type="Gene3D" id="3.40.1390.10">
    <property type="entry name" value="MurE/MurF, N-terminal domain"/>
    <property type="match status" value="1"/>
</dbReference>
<dbReference type="GO" id="GO:0000287">
    <property type="term" value="F:magnesium ion binding"/>
    <property type="evidence" value="ECO:0007669"/>
    <property type="project" value="UniProtKB-UniRule"/>
</dbReference>
<evidence type="ECO:0000256" key="1">
    <source>
        <dbReference type="ARBA" id="ARBA00004752"/>
    </source>
</evidence>
<feature type="binding site" evidence="19">
    <location>
        <position position="457"/>
    </location>
    <ligand>
        <name>meso-2,6-diaminopimelate</name>
        <dbReference type="ChEBI" id="CHEBI:57791"/>
    </ligand>
</feature>
<dbReference type="STRING" id="1121325.SAMN04515677_102130"/>
<dbReference type="InterPro" id="IPR036565">
    <property type="entry name" value="Mur-like_cat_sf"/>
</dbReference>
<feature type="binding site" evidence="19">
    <location>
        <position position="461"/>
    </location>
    <ligand>
        <name>meso-2,6-diaminopimelate</name>
        <dbReference type="ChEBI" id="CHEBI:57791"/>
    </ligand>
</feature>
<dbReference type="HAMAP" id="MF_00208">
    <property type="entry name" value="MurE"/>
    <property type="match status" value="1"/>
</dbReference>
<keyword evidence="9 19" id="KW-0573">Peptidoglycan synthesis</keyword>
<comment type="function">
    <text evidence="13 19">Catalyzes the addition of meso-diaminopimelic acid to the nucleotide precursor UDP-N-acetylmuramoyl-L-alanyl-D-glutamate (UMAG) in the biosynthesis of bacterial cell-wall peptidoglycan.</text>
</comment>
<dbReference type="EC" id="6.3.2.13" evidence="14 19"/>
<dbReference type="InterPro" id="IPR004101">
    <property type="entry name" value="Mur_ligase_C"/>
</dbReference>
<evidence type="ECO:0000256" key="11">
    <source>
        <dbReference type="ARBA" id="ARBA00023316"/>
    </source>
</evidence>
<keyword evidence="8 19" id="KW-0133">Cell shape</keyword>
<dbReference type="GO" id="GO:0004326">
    <property type="term" value="F:tetrahydrofolylpolyglutamate synthase activity"/>
    <property type="evidence" value="ECO:0007669"/>
    <property type="project" value="InterPro"/>
</dbReference>
<evidence type="ECO:0000256" key="13">
    <source>
        <dbReference type="ARBA" id="ARBA00056782"/>
    </source>
</evidence>
<organism evidence="24 25">
    <name type="scientific">Romboutsia lituseburensis DSM 797</name>
    <dbReference type="NCBI Taxonomy" id="1121325"/>
    <lineage>
        <taxon>Bacteria</taxon>
        <taxon>Bacillati</taxon>
        <taxon>Bacillota</taxon>
        <taxon>Clostridia</taxon>
        <taxon>Peptostreptococcales</taxon>
        <taxon>Peptostreptococcaceae</taxon>
        <taxon>Romboutsia</taxon>
    </lineage>
</organism>
<evidence type="ECO:0000256" key="20">
    <source>
        <dbReference type="RuleBase" id="RU004135"/>
    </source>
</evidence>
<dbReference type="GO" id="GO:0008765">
    <property type="term" value="F:UDP-N-acetylmuramoylalanyl-D-glutamate-2,6-diaminopimelate ligase activity"/>
    <property type="evidence" value="ECO:0007669"/>
    <property type="project" value="UniProtKB-UniRule"/>
</dbReference>
<feature type="domain" description="Mur ligase N-terminal catalytic" evidence="21">
    <location>
        <begin position="23"/>
        <end position="98"/>
    </location>
</feature>
<dbReference type="GO" id="GO:0051301">
    <property type="term" value="P:cell division"/>
    <property type="evidence" value="ECO:0007669"/>
    <property type="project" value="UniProtKB-KW"/>
</dbReference>
<dbReference type="GO" id="GO:0005524">
    <property type="term" value="F:ATP binding"/>
    <property type="evidence" value="ECO:0007669"/>
    <property type="project" value="UniProtKB-UniRule"/>
</dbReference>
<dbReference type="PROSITE" id="PS01011">
    <property type="entry name" value="FOLYLPOLYGLU_SYNT_1"/>
    <property type="match status" value="1"/>
</dbReference>
<dbReference type="NCBIfam" id="NF001126">
    <property type="entry name" value="PRK00139.1-4"/>
    <property type="match status" value="1"/>
</dbReference>
<comment type="caution">
    <text evidence="19">Lacks conserved residue(s) required for the propagation of feature annotation.</text>
</comment>
<comment type="cofactor">
    <cofactor evidence="19">
        <name>Mg(2+)</name>
        <dbReference type="ChEBI" id="CHEBI:18420"/>
    </cofactor>
</comment>
<evidence type="ECO:0000256" key="7">
    <source>
        <dbReference type="ARBA" id="ARBA00022840"/>
    </source>
</evidence>
<evidence type="ECO:0000259" key="22">
    <source>
        <dbReference type="Pfam" id="PF02875"/>
    </source>
</evidence>
<keyword evidence="4 19" id="KW-0436">Ligase</keyword>
<evidence type="ECO:0000256" key="5">
    <source>
        <dbReference type="ARBA" id="ARBA00022618"/>
    </source>
</evidence>
<evidence type="ECO:0000256" key="12">
    <source>
        <dbReference type="ARBA" id="ARBA00050251"/>
    </source>
</evidence>
<comment type="catalytic activity">
    <reaction evidence="12 19">
        <text>UDP-N-acetyl-alpha-D-muramoyl-L-alanyl-D-glutamate + meso-2,6-diaminopimelate + ATP = UDP-N-acetyl-alpha-D-muramoyl-L-alanyl-gamma-D-glutamyl-meso-2,6-diaminopimelate + ADP + phosphate + H(+)</text>
        <dbReference type="Rhea" id="RHEA:23676"/>
        <dbReference type="ChEBI" id="CHEBI:15378"/>
        <dbReference type="ChEBI" id="CHEBI:30616"/>
        <dbReference type="ChEBI" id="CHEBI:43474"/>
        <dbReference type="ChEBI" id="CHEBI:57791"/>
        <dbReference type="ChEBI" id="CHEBI:83900"/>
        <dbReference type="ChEBI" id="CHEBI:83905"/>
        <dbReference type="ChEBI" id="CHEBI:456216"/>
        <dbReference type="EC" id="6.3.2.13"/>
    </reaction>
</comment>
<dbReference type="SUPFAM" id="SSF53244">
    <property type="entry name" value="MurD-like peptide ligases, peptide-binding domain"/>
    <property type="match status" value="1"/>
</dbReference>
<evidence type="ECO:0000256" key="8">
    <source>
        <dbReference type="ARBA" id="ARBA00022960"/>
    </source>
</evidence>
<dbReference type="SUPFAM" id="SSF63418">
    <property type="entry name" value="MurE/MurF N-terminal domain"/>
    <property type="match status" value="1"/>
</dbReference>
<evidence type="ECO:0000256" key="16">
    <source>
        <dbReference type="ARBA" id="ARBA00075482"/>
    </source>
</evidence>
<dbReference type="Proteomes" id="UP000199068">
    <property type="component" value="Unassembled WGS sequence"/>
</dbReference>
<evidence type="ECO:0000256" key="6">
    <source>
        <dbReference type="ARBA" id="ARBA00022741"/>
    </source>
</evidence>
<dbReference type="NCBIfam" id="NF001124">
    <property type="entry name" value="PRK00139.1-2"/>
    <property type="match status" value="1"/>
</dbReference>
<dbReference type="Gene3D" id="3.40.1190.10">
    <property type="entry name" value="Mur-like, catalytic domain"/>
    <property type="match status" value="1"/>
</dbReference>
<evidence type="ECO:0000256" key="17">
    <source>
        <dbReference type="ARBA" id="ARBA00076158"/>
    </source>
</evidence>
<dbReference type="SUPFAM" id="SSF53623">
    <property type="entry name" value="MurD-like peptide ligases, catalytic domain"/>
    <property type="match status" value="1"/>
</dbReference>
<accession>A0A1G9KGU7</accession>
<evidence type="ECO:0000259" key="21">
    <source>
        <dbReference type="Pfam" id="PF01225"/>
    </source>
</evidence>
<dbReference type="InterPro" id="IPR036615">
    <property type="entry name" value="Mur_ligase_C_dom_sf"/>
</dbReference>
<feature type="binding site" evidence="19">
    <location>
        <position position="188"/>
    </location>
    <ligand>
        <name>UDP-N-acetyl-alpha-D-muramoyl-L-alanyl-D-glutamate</name>
        <dbReference type="ChEBI" id="CHEBI:83900"/>
    </ligand>
</feature>
<dbReference type="UniPathway" id="UPA00219"/>
<dbReference type="EMBL" id="FNGW01000002">
    <property type="protein sequence ID" value="SDL48603.1"/>
    <property type="molecule type" value="Genomic_DNA"/>
</dbReference>
<evidence type="ECO:0000256" key="9">
    <source>
        <dbReference type="ARBA" id="ARBA00022984"/>
    </source>
</evidence>
<evidence type="ECO:0000256" key="19">
    <source>
        <dbReference type="HAMAP-Rule" id="MF_00208"/>
    </source>
</evidence>
<dbReference type="AlphaFoldDB" id="A0A1G9KGU7"/>
<dbReference type="Pfam" id="PF01225">
    <property type="entry name" value="Mur_ligase"/>
    <property type="match status" value="1"/>
</dbReference>
<keyword evidence="25" id="KW-1185">Reference proteome</keyword>
<feature type="binding site" evidence="19">
    <location>
        <position position="180"/>
    </location>
    <ligand>
        <name>UDP-N-acetyl-alpha-D-muramoyl-L-alanyl-D-glutamate</name>
        <dbReference type="ChEBI" id="CHEBI:83900"/>
    </ligand>
</feature>
<keyword evidence="3 19" id="KW-0963">Cytoplasm</keyword>
<dbReference type="GO" id="GO:0005737">
    <property type="term" value="C:cytoplasm"/>
    <property type="evidence" value="ECO:0007669"/>
    <property type="project" value="UniProtKB-SubCell"/>
</dbReference>
<dbReference type="GO" id="GO:0071555">
    <property type="term" value="P:cell wall organization"/>
    <property type="evidence" value="ECO:0007669"/>
    <property type="project" value="UniProtKB-KW"/>
</dbReference>
<dbReference type="Gene3D" id="3.90.190.20">
    <property type="entry name" value="Mur ligase, C-terminal domain"/>
    <property type="match status" value="1"/>
</dbReference>
<feature type="binding site" evidence="19">
    <location>
        <begin position="153"/>
        <end position="154"/>
    </location>
    <ligand>
        <name>UDP-N-acetyl-alpha-D-muramoyl-L-alanyl-D-glutamate</name>
        <dbReference type="ChEBI" id="CHEBI:83900"/>
    </ligand>
</feature>
<dbReference type="InterPro" id="IPR000713">
    <property type="entry name" value="Mur_ligase_N"/>
</dbReference>
<dbReference type="RefSeq" id="WP_092723080.1">
    <property type="nucleotide sequence ID" value="NZ_FNGW01000002.1"/>
</dbReference>
<dbReference type="GO" id="GO:0008360">
    <property type="term" value="P:regulation of cell shape"/>
    <property type="evidence" value="ECO:0007669"/>
    <property type="project" value="UniProtKB-KW"/>
</dbReference>
<evidence type="ECO:0000256" key="4">
    <source>
        <dbReference type="ARBA" id="ARBA00022598"/>
    </source>
</evidence>
<name>A0A1G9KGU7_9FIRM</name>
<keyword evidence="5 19" id="KW-0132">Cell division</keyword>